<feature type="transmembrane region" description="Helical" evidence="2">
    <location>
        <begin position="5"/>
        <end position="25"/>
    </location>
</feature>
<sequence>MLVDIVLAIVAFYLMIPLVAGYFAYSYGRSFWLWFAISTFLPVITHFILIALVYYDEETTAKTELNRRERAESERIVRELIEGMPEIGPVKPPAGTGSFNLRKRSL</sequence>
<evidence type="ECO:0000256" key="2">
    <source>
        <dbReference type="SAM" id="Phobius"/>
    </source>
</evidence>
<evidence type="ECO:0000256" key="1">
    <source>
        <dbReference type="SAM" id="MobiDB-lite"/>
    </source>
</evidence>
<dbReference type="EMBL" id="JAIXNE010000004">
    <property type="protein sequence ID" value="MCA6076798.1"/>
    <property type="molecule type" value="Genomic_DNA"/>
</dbReference>
<proteinExistence type="predicted"/>
<dbReference type="EMBL" id="JAIXNE010000003">
    <property type="protein sequence ID" value="MCA6075670.1"/>
    <property type="molecule type" value="Genomic_DNA"/>
</dbReference>
<dbReference type="EMBL" id="JAIXNE010000002">
    <property type="protein sequence ID" value="MCA6074493.1"/>
    <property type="molecule type" value="Genomic_DNA"/>
</dbReference>
<keyword evidence="2" id="KW-1133">Transmembrane helix</keyword>
<keyword evidence="2" id="KW-0472">Membrane</keyword>
<reference evidence="4" key="1">
    <citation type="submission" date="2021-09" db="EMBL/GenBank/DDBJ databases">
        <title>Fulvivirga sp. isolated from coastal sediment.</title>
        <authorList>
            <person name="Yu H."/>
        </authorList>
    </citation>
    <scope>NUCLEOTIDE SEQUENCE</scope>
    <source>
        <strain evidence="4">1062</strain>
    </source>
</reference>
<dbReference type="RefSeq" id="WP_225697609.1">
    <property type="nucleotide sequence ID" value="NZ_JAIXNE010000002.1"/>
</dbReference>
<gene>
    <name evidence="3" type="ORF">LDX50_06415</name>
    <name evidence="4" type="ORF">LDX50_12385</name>
    <name evidence="5" type="ORF">LDX50_18105</name>
</gene>
<dbReference type="Proteomes" id="UP001139409">
    <property type="component" value="Unassembled WGS sequence"/>
</dbReference>
<organism evidence="4 6">
    <name type="scientific">Fulvivirga sedimenti</name>
    <dbReference type="NCBI Taxonomy" id="2879465"/>
    <lineage>
        <taxon>Bacteria</taxon>
        <taxon>Pseudomonadati</taxon>
        <taxon>Bacteroidota</taxon>
        <taxon>Cytophagia</taxon>
        <taxon>Cytophagales</taxon>
        <taxon>Fulvivirgaceae</taxon>
        <taxon>Fulvivirga</taxon>
    </lineage>
</organism>
<evidence type="ECO:0000313" key="6">
    <source>
        <dbReference type="Proteomes" id="UP001139409"/>
    </source>
</evidence>
<protein>
    <submittedName>
        <fullName evidence="4">Uncharacterized protein</fullName>
    </submittedName>
</protein>
<feature type="transmembrane region" description="Helical" evidence="2">
    <location>
        <begin position="31"/>
        <end position="55"/>
    </location>
</feature>
<feature type="region of interest" description="Disordered" evidence="1">
    <location>
        <begin position="87"/>
        <end position="106"/>
    </location>
</feature>
<evidence type="ECO:0000313" key="3">
    <source>
        <dbReference type="EMBL" id="MCA6074493.1"/>
    </source>
</evidence>
<evidence type="ECO:0000313" key="4">
    <source>
        <dbReference type="EMBL" id="MCA6075670.1"/>
    </source>
</evidence>
<comment type="caution">
    <text evidence="4">The sequence shown here is derived from an EMBL/GenBank/DDBJ whole genome shotgun (WGS) entry which is preliminary data.</text>
</comment>
<keyword evidence="2" id="KW-0812">Transmembrane</keyword>
<name>A0A9X1HR31_9BACT</name>
<accession>A0A9X1HR31</accession>
<evidence type="ECO:0000313" key="5">
    <source>
        <dbReference type="EMBL" id="MCA6076798.1"/>
    </source>
</evidence>
<keyword evidence="6" id="KW-1185">Reference proteome</keyword>
<dbReference type="AlphaFoldDB" id="A0A9X1HR31"/>